<reference evidence="2" key="1">
    <citation type="submission" date="2023-06" db="EMBL/GenBank/DDBJ databases">
        <authorList>
            <consortium name="Lawrence Berkeley National Laboratory"/>
            <person name="Ahrendt S."/>
            <person name="Sahu N."/>
            <person name="Indic B."/>
            <person name="Wong-Bajracharya J."/>
            <person name="Merenyi Z."/>
            <person name="Ke H.-M."/>
            <person name="Monk M."/>
            <person name="Kocsube S."/>
            <person name="Drula E."/>
            <person name="Lipzen A."/>
            <person name="Balint B."/>
            <person name="Henrissat B."/>
            <person name="Andreopoulos B."/>
            <person name="Martin F.M."/>
            <person name="Harder C.B."/>
            <person name="Rigling D."/>
            <person name="Ford K.L."/>
            <person name="Foster G.D."/>
            <person name="Pangilinan J."/>
            <person name="Papanicolaou A."/>
            <person name="Barry K."/>
            <person name="LaButti K."/>
            <person name="Viragh M."/>
            <person name="Koriabine M."/>
            <person name="Yan M."/>
            <person name="Riley R."/>
            <person name="Champramary S."/>
            <person name="Plett K.L."/>
            <person name="Tsai I.J."/>
            <person name="Slot J."/>
            <person name="Sipos G."/>
            <person name="Plett J."/>
            <person name="Nagy L.G."/>
            <person name="Grigoriev I.V."/>
        </authorList>
    </citation>
    <scope>NUCLEOTIDE SEQUENCE</scope>
    <source>
        <strain evidence="2">HWK02</strain>
    </source>
</reference>
<dbReference type="EMBL" id="JAUEPU010000273">
    <property type="protein sequence ID" value="KAK0472412.1"/>
    <property type="molecule type" value="Genomic_DNA"/>
</dbReference>
<keyword evidence="3" id="KW-1185">Reference proteome</keyword>
<evidence type="ECO:0000313" key="3">
    <source>
        <dbReference type="Proteomes" id="UP001175228"/>
    </source>
</evidence>
<gene>
    <name evidence="2" type="ORF">EDD18DRAFT_1370213</name>
</gene>
<keyword evidence="1" id="KW-0812">Transmembrane</keyword>
<accession>A0AA39NV21</accession>
<feature type="transmembrane region" description="Helical" evidence="1">
    <location>
        <begin position="41"/>
        <end position="59"/>
    </location>
</feature>
<sequence>MASVQDKQNLSVGIAVGTSIQLNLSVTSGRLDKLLTLLFDPYESIAMFLAVLTVNYVLLYNKSKWLEAVVSLTKMSFT</sequence>
<dbReference type="Proteomes" id="UP001175228">
    <property type="component" value="Unassembled WGS sequence"/>
</dbReference>
<name>A0AA39NV21_9AGAR</name>
<organism evidence="2 3">
    <name type="scientific">Armillaria luteobubalina</name>
    <dbReference type="NCBI Taxonomy" id="153913"/>
    <lineage>
        <taxon>Eukaryota</taxon>
        <taxon>Fungi</taxon>
        <taxon>Dikarya</taxon>
        <taxon>Basidiomycota</taxon>
        <taxon>Agaricomycotina</taxon>
        <taxon>Agaricomycetes</taxon>
        <taxon>Agaricomycetidae</taxon>
        <taxon>Agaricales</taxon>
        <taxon>Marasmiineae</taxon>
        <taxon>Physalacriaceae</taxon>
        <taxon>Armillaria</taxon>
    </lineage>
</organism>
<evidence type="ECO:0000256" key="1">
    <source>
        <dbReference type="SAM" id="Phobius"/>
    </source>
</evidence>
<comment type="caution">
    <text evidence="2">The sequence shown here is derived from an EMBL/GenBank/DDBJ whole genome shotgun (WGS) entry which is preliminary data.</text>
</comment>
<keyword evidence="1" id="KW-1133">Transmembrane helix</keyword>
<proteinExistence type="predicted"/>
<keyword evidence="1" id="KW-0472">Membrane</keyword>
<evidence type="ECO:0000313" key="2">
    <source>
        <dbReference type="EMBL" id="KAK0472412.1"/>
    </source>
</evidence>
<dbReference type="AlphaFoldDB" id="A0AA39NV21"/>
<protein>
    <submittedName>
        <fullName evidence="2">Uncharacterized protein</fullName>
    </submittedName>
</protein>